<reference evidence="2 3" key="1">
    <citation type="submission" date="2016-10" db="EMBL/GenBank/DDBJ databases">
        <title>The genome sequence of Colletotrichum fioriniae PJ7.</title>
        <authorList>
            <person name="Baroncelli R."/>
        </authorList>
    </citation>
    <scope>NUCLEOTIDE SEQUENCE [LARGE SCALE GENOMIC DNA]</scope>
    <source>
        <strain evidence="2">Col 31</strain>
    </source>
</reference>
<proteinExistence type="predicted"/>
<feature type="chain" id="PRO_5042601547" description="Secreted protein" evidence="1">
    <location>
        <begin position="17"/>
        <end position="71"/>
    </location>
</feature>
<evidence type="ECO:0000256" key="1">
    <source>
        <dbReference type="SAM" id="SignalP"/>
    </source>
</evidence>
<gene>
    <name evidence="2" type="ORF">CMEL01_10665</name>
</gene>
<keyword evidence="1" id="KW-0732">Signal</keyword>
<evidence type="ECO:0000313" key="3">
    <source>
        <dbReference type="Proteomes" id="UP001239795"/>
    </source>
</evidence>
<evidence type="ECO:0000313" key="2">
    <source>
        <dbReference type="EMBL" id="KAK1446422.1"/>
    </source>
</evidence>
<comment type="caution">
    <text evidence="2">The sequence shown here is derived from an EMBL/GenBank/DDBJ whole genome shotgun (WGS) entry which is preliminary data.</text>
</comment>
<evidence type="ECO:0008006" key="4">
    <source>
        <dbReference type="Google" id="ProtNLM"/>
    </source>
</evidence>
<feature type="signal peptide" evidence="1">
    <location>
        <begin position="1"/>
        <end position="16"/>
    </location>
</feature>
<keyword evidence="3" id="KW-1185">Reference proteome</keyword>
<protein>
    <recommendedName>
        <fullName evidence="4">Secreted protein</fullName>
    </recommendedName>
</protein>
<dbReference type="Proteomes" id="UP001239795">
    <property type="component" value="Unassembled WGS sequence"/>
</dbReference>
<dbReference type="AlphaFoldDB" id="A0AAI9XEX1"/>
<dbReference type="EMBL" id="MLGG01000090">
    <property type="protein sequence ID" value="KAK1446422.1"/>
    <property type="molecule type" value="Genomic_DNA"/>
</dbReference>
<name>A0AAI9XEX1_9PEZI</name>
<accession>A0AAI9XEX1</accession>
<organism evidence="2 3">
    <name type="scientific">Colletotrichum melonis</name>
    <dbReference type="NCBI Taxonomy" id="1209925"/>
    <lineage>
        <taxon>Eukaryota</taxon>
        <taxon>Fungi</taxon>
        <taxon>Dikarya</taxon>
        <taxon>Ascomycota</taxon>
        <taxon>Pezizomycotina</taxon>
        <taxon>Sordariomycetes</taxon>
        <taxon>Hypocreomycetidae</taxon>
        <taxon>Glomerellales</taxon>
        <taxon>Glomerellaceae</taxon>
        <taxon>Colletotrichum</taxon>
        <taxon>Colletotrichum acutatum species complex</taxon>
    </lineage>
</organism>
<sequence>MSQRTLLLLLASSCATKPKGIIHAEGVCLIIAMTFHALPAESTDTWAWKAQRNLKREGRGFVSQWLWALNT</sequence>